<evidence type="ECO:0000313" key="1">
    <source>
        <dbReference type="EMBL" id="PLW19598.1"/>
    </source>
</evidence>
<evidence type="ECO:0000313" key="2">
    <source>
        <dbReference type="Proteomes" id="UP000235388"/>
    </source>
</evidence>
<keyword evidence="2" id="KW-1185">Reference proteome</keyword>
<proteinExistence type="predicted"/>
<protein>
    <recommendedName>
        <fullName evidence="3">RNase H type-1 domain-containing protein</fullName>
    </recommendedName>
</protein>
<sequence length="155" mass="17174">MDFIIKTALAFLSQKFSVHSSHQSLRENILTDLSDCTTKFPNAVQQSLSKTLLKEYISHSPEDILIMHWTEPLSISHPIVSHNMELKKEEAVKKTLKLKEEGEGASESIFIYTDGSFDESKGGAAAAVAPNQKIIYTMALGKTCIISNHKCEAYG</sequence>
<dbReference type="AlphaFoldDB" id="A0A2N5T293"/>
<evidence type="ECO:0008006" key="3">
    <source>
        <dbReference type="Google" id="ProtNLM"/>
    </source>
</evidence>
<name>A0A2N5T293_9BASI</name>
<organism evidence="1 2">
    <name type="scientific">Puccinia coronata f. sp. avenae</name>
    <dbReference type="NCBI Taxonomy" id="200324"/>
    <lineage>
        <taxon>Eukaryota</taxon>
        <taxon>Fungi</taxon>
        <taxon>Dikarya</taxon>
        <taxon>Basidiomycota</taxon>
        <taxon>Pucciniomycotina</taxon>
        <taxon>Pucciniomycetes</taxon>
        <taxon>Pucciniales</taxon>
        <taxon>Pucciniaceae</taxon>
        <taxon>Puccinia</taxon>
    </lineage>
</organism>
<dbReference type="Proteomes" id="UP000235388">
    <property type="component" value="Unassembled WGS sequence"/>
</dbReference>
<dbReference type="EMBL" id="PGCJ01000810">
    <property type="protein sequence ID" value="PLW19598.1"/>
    <property type="molecule type" value="Genomic_DNA"/>
</dbReference>
<reference evidence="1 2" key="1">
    <citation type="submission" date="2017-11" db="EMBL/GenBank/DDBJ databases">
        <title>De novo assembly and phasing of dikaryotic genomes from two isolates of Puccinia coronata f. sp. avenae, the causal agent of oat crown rust.</title>
        <authorList>
            <person name="Miller M.E."/>
            <person name="Zhang Y."/>
            <person name="Omidvar V."/>
            <person name="Sperschneider J."/>
            <person name="Schwessinger B."/>
            <person name="Raley C."/>
            <person name="Palmer J.M."/>
            <person name="Garnica D."/>
            <person name="Upadhyaya N."/>
            <person name="Rathjen J."/>
            <person name="Taylor J.M."/>
            <person name="Park R.F."/>
            <person name="Dodds P.N."/>
            <person name="Hirsch C.D."/>
            <person name="Kianian S.F."/>
            <person name="Figueroa M."/>
        </authorList>
    </citation>
    <scope>NUCLEOTIDE SEQUENCE [LARGE SCALE GENOMIC DNA]</scope>
    <source>
        <strain evidence="1">12NC29</strain>
    </source>
</reference>
<accession>A0A2N5T293</accession>
<comment type="caution">
    <text evidence="1">The sequence shown here is derived from an EMBL/GenBank/DDBJ whole genome shotgun (WGS) entry which is preliminary data.</text>
</comment>
<gene>
    <name evidence="1" type="ORF">PCANC_14971</name>
</gene>